<gene>
    <name evidence="1" type="ORF">JFY71_04370</name>
</gene>
<accession>A0AC61MTS3</accession>
<protein>
    <submittedName>
        <fullName evidence="1">Uncharacterized protein</fullName>
    </submittedName>
</protein>
<name>A0AC61MTS3_9FIRM</name>
<organism evidence="1 2">
    <name type="scientific">Miniphocaeibacter halophilus</name>
    <dbReference type="NCBI Taxonomy" id="2931922"/>
    <lineage>
        <taxon>Bacteria</taxon>
        <taxon>Bacillati</taxon>
        <taxon>Bacillota</taxon>
        <taxon>Tissierellia</taxon>
        <taxon>Tissierellales</taxon>
        <taxon>Peptoniphilaceae</taxon>
        <taxon>Miniphocaeibacter</taxon>
    </lineage>
</organism>
<dbReference type="Proteomes" id="UP000595814">
    <property type="component" value="Chromosome"/>
</dbReference>
<keyword evidence="2" id="KW-1185">Reference proteome</keyword>
<evidence type="ECO:0000313" key="1">
    <source>
        <dbReference type="EMBL" id="QQK08773.1"/>
    </source>
</evidence>
<proteinExistence type="predicted"/>
<evidence type="ECO:0000313" key="2">
    <source>
        <dbReference type="Proteomes" id="UP000595814"/>
    </source>
</evidence>
<reference evidence="1 2" key="1">
    <citation type="journal article" date="2022" name="Int. J. Syst. Evol. Microbiol.">
        <title>Miniphocaeibacter halophilus sp. nov., an ammonium-tolerant acetate-producing bacterium isolated from a biogas system.</title>
        <authorList>
            <person name="Schnurer A."/>
            <person name="Singh A."/>
            <person name="Bi S."/>
            <person name="Qiao W."/>
            <person name="Westerholm M."/>
        </authorList>
    </citation>
    <scope>NUCLEOTIDE SEQUENCE [LARGE SCALE GENOMIC DNA]</scope>
    <source>
        <strain evidence="1 2">AMB_01</strain>
    </source>
</reference>
<dbReference type="EMBL" id="CP066744">
    <property type="protein sequence ID" value="QQK08773.1"/>
    <property type="molecule type" value="Genomic_DNA"/>
</dbReference>
<sequence>MKNLFLEVLELSIKSSYIILIFFGIRFLIRKLPKIYSYILMVLAFVRLVLFRSIPSVFSLFNYVEQRDIVVNYRNNILGAVEVGSGQQTLENISNTVKTMENTVSSVSNFNIWNLLGIIWIMGIAVLLAYSLYSYIKLKNKLTTAVKIKDNIYLSENISIPFVFGFIKPKIYFPLELNFEENEYILEHEKIHIRRKDYIIKPICFAILVVHWFNPLVWLSYYFLVQDMEMSCDEKVVGKFEGKIKVEYSKNILDFATKRNKYFMVPIAFSESNIRSRIKNILKYRKYPRLVGIVLVLMLTIIGCTTLPNSRESDLVTNVVAENNEPDYEPDHRYHEHEELEQIRDKEKEGLYNNRTDFETVNTRYGYGDLRMTDSIGEHFYLPSHVTLESIIPSVDENSGENIINIEVKLDKLAKYLLPSRKDVADEYYFSDNVDIAEMNANLIFVTINDVDKVVFKYKYNSEIEERVFEPKNRNIFKDNQNENSFKYYIDEIEFLNGRGYFRIEQLRMENNRIRDNSFGDIIGYGVFGYLNFNYRDYEEDYRGYIEARSGEYSQIPVGIKVDDNNIVNYNYVVHYSLSKNDNEKPKWYRTDTILIKVIFQKGRENSAGGDLEYVKTKRMKVDEVTKNNFDTFFGKGEYEKYKDKIKTKNEVVKEILEREN</sequence>